<keyword evidence="1" id="KW-0812">Transmembrane</keyword>
<organism evidence="3 4">
    <name type="scientific">Grylomicrobium aquisgranensis</name>
    <dbReference type="NCBI Taxonomy" id="2926318"/>
    <lineage>
        <taxon>Bacteria</taxon>
        <taxon>Bacillati</taxon>
        <taxon>Bacillota</taxon>
        <taxon>Erysipelotrichia</taxon>
        <taxon>Erysipelotrichales</taxon>
        <taxon>Erysipelotrichaceae</taxon>
        <taxon>Grylomicrobium</taxon>
    </lineage>
</organism>
<dbReference type="InterPro" id="IPR026841">
    <property type="entry name" value="Aur1/Ipt1"/>
</dbReference>
<feature type="transmembrane region" description="Helical" evidence="1">
    <location>
        <begin position="78"/>
        <end position="97"/>
    </location>
</feature>
<keyword evidence="1" id="KW-1133">Transmembrane helix</keyword>
<reference evidence="3 4" key="1">
    <citation type="submission" date="2022-03" db="EMBL/GenBank/DDBJ databases">
        <title>Novel taxa within the pig intestine.</title>
        <authorList>
            <person name="Wylensek D."/>
            <person name="Bishof K."/>
            <person name="Afrizal A."/>
            <person name="Clavel T."/>
        </authorList>
    </citation>
    <scope>NUCLEOTIDE SEQUENCE [LARGE SCALE GENOMIC DNA]</scope>
    <source>
        <strain evidence="3 4">CLA-KB-P133</strain>
    </source>
</reference>
<evidence type="ECO:0000256" key="1">
    <source>
        <dbReference type="SAM" id="Phobius"/>
    </source>
</evidence>
<feature type="domain" description="Inositolphosphotransferase Aur1/Ipt1" evidence="2">
    <location>
        <begin position="54"/>
        <end position="199"/>
    </location>
</feature>
<gene>
    <name evidence="3" type="ORF">MOZ60_02710</name>
</gene>
<proteinExistence type="predicted"/>
<dbReference type="Proteomes" id="UP001286174">
    <property type="component" value="Unassembled WGS sequence"/>
</dbReference>
<name>A0AB35U1I9_9FIRM</name>
<evidence type="ECO:0000313" key="3">
    <source>
        <dbReference type="EMBL" id="MDX8419001.1"/>
    </source>
</evidence>
<dbReference type="RefSeq" id="WP_370595558.1">
    <property type="nucleotide sequence ID" value="NZ_JALBUR010000004.1"/>
</dbReference>
<protein>
    <submittedName>
        <fullName evidence="3">Phosphatase PAP2 family protein</fullName>
    </submittedName>
</protein>
<evidence type="ECO:0000313" key="4">
    <source>
        <dbReference type="Proteomes" id="UP001286174"/>
    </source>
</evidence>
<dbReference type="SUPFAM" id="SSF48317">
    <property type="entry name" value="Acid phosphatase/Vanadium-dependent haloperoxidase"/>
    <property type="match status" value="1"/>
</dbReference>
<sequence>MREKLVKHPILVNLVLWGFYYFCFTRVEKYVTVPKLIMHCRLDDLIPFVPQMIWFYVLWFPYIALTLFWFLKKEKRSSFWRLSLSCVIAMMLTLLFYCLVPNGTDIRPSAVSGNSLSVAMMRSIWAADTPNNVFPSIHVFISLMIDGYWQSSQAAQRHPCIKWISHIIALMICAATVFVKQHSVLDVLGGIVVALIVLCVDRHLAHKEKEGQCPSR</sequence>
<dbReference type="GO" id="GO:0016020">
    <property type="term" value="C:membrane"/>
    <property type="evidence" value="ECO:0007669"/>
    <property type="project" value="UniProtKB-SubCell"/>
</dbReference>
<dbReference type="Pfam" id="PF14378">
    <property type="entry name" value="PAP2_3"/>
    <property type="match status" value="1"/>
</dbReference>
<comment type="caution">
    <text evidence="3">The sequence shown here is derived from an EMBL/GenBank/DDBJ whole genome shotgun (WGS) entry which is preliminary data.</text>
</comment>
<dbReference type="AlphaFoldDB" id="A0AB35U1I9"/>
<feature type="transmembrane region" description="Helical" evidence="1">
    <location>
        <begin position="184"/>
        <end position="200"/>
    </location>
</feature>
<keyword evidence="4" id="KW-1185">Reference proteome</keyword>
<evidence type="ECO:0000259" key="2">
    <source>
        <dbReference type="Pfam" id="PF14378"/>
    </source>
</evidence>
<dbReference type="EMBL" id="JALBUR010000004">
    <property type="protein sequence ID" value="MDX8419001.1"/>
    <property type="molecule type" value="Genomic_DNA"/>
</dbReference>
<keyword evidence="1" id="KW-0472">Membrane</keyword>
<feature type="transmembrane region" description="Helical" evidence="1">
    <location>
        <begin position="53"/>
        <end position="71"/>
    </location>
</feature>
<accession>A0AB35U1I9</accession>
<feature type="transmembrane region" description="Helical" evidence="1">
    <location>
        <begin position="12"/>
        <end position="33"/>
    </location>
</feature>
<dbReference type="InterPro" id="IPR036938">
    <property type="entry name" value="PAP2/HPO_sf"/>
</dbReference>